<protein>
    <recommendedName>
        <fullName evidence="2">Glycosyltransferase N-terminal domain-containing protein</fullName>
    </recommendedName>
</protein>
<dbReference type="FunFam" id="3.40.50.2000:FF:000238">
    <property type="entry name" value="Glycosyltransferase"/>
    <property type="match status" value="1"/>
</dbReference>
<dbReference type="Pfam" id="PF26168">
    <property type="entry name" value="Glyco_transf_N"/>
    <property type="match status" value="1"/>
</dbReference>
<dbReference type="Proteomes" id="UP000596660">
    <property type="component" value="Unplaced"/>
</dbReference>
<evidence type="ECO:0000256" key="1">
    <source>
        <dbReference type="ARBA" id="ARBA00009995"/>
    </source>
</evidence>
<dbReference type="Gramene" id="AUR62026075-RA">
    <property type="protein sequence ID" value="AUR62026075-RA:cds"/>
    <property type="gene ID" value="AUR62026075"/>
</dbReference>
<dbReference type="Gene3D" id="3.40.50.2000">
    <property type="entry name" value="Glycogen Phosphorylase B"/>
    <property type="match status" value="1"/>
</dbReference>
<dbReference type="AlphaFoldDB" id="A0A803MAF8"/>
<organism evidence="3 4">
    <name type="scientific">Chenopodium quinoa</name>
    <name type="common">Quinoa</name>
    <dbReference type="NCBI Taxonomy" id="63459"/>
    <lineage>
        <taxon>Eukaryota</taxon>
        <taxon>Viridiplantae</taxon>
        <taxon>Streptophyta</taxon>
        <taxon>Embryophyta</taxon>
        <taxon>Tracheophyta</taxon>
        <taxon>Spermatophyta</taxon>
        <taxon>Magnoliopsida</taxon>
        <taxon>eudicotyledons</taxon>
        <taxon>Gunneridae</taxon>
        <taxon>Pentapetalae</taxon>
        <taxon>Caryophyllales</taxon>
        <taxon>Chenopodiaceae</taxon>
        <taxon>Chenopodioideae</taxon>
        <taxon>Atripliceae</taxon>
        <taxon>Chenopodium</taxon>
    </lineage>
</organism>
<evidence type="ECO:0000313" key="3">
    <source>
        <dbReference type="EnsemblPlants" id="AUR62026075-RA:cds"/>
    </source>
</evidence>
<accession>A0A803MAF8</accession>
<proteinExistence type="inferred from homology"/>
<sequence length="293" mass="33336">MDNKNPKVVVVMVPLPAQGHLNQLLHLSHIITTYGIPVHYAGSASHNRQVKLRLNGWDSQSLTKIHFHDFELPPYDSTPPNADLSVPFPQHLIPLFEASMHLRQPVSNLLQQLSVKYNRVVVIHDYSMAYVVQDVKLIPNGESYNFNPICAFTYFTSVWEGIPEEAKPFRVDPNDVPECMPSQEGCITNEMLEFVVNQSKYLGFESGWLYNSTRVIDGRYVELVEKLSLTKDPIKYFALGPLNPVEIRSESRKNRNQCLKWLDEQEKGSVIYVSFGSTTSLTDDQIEELAKGL</sequence>
<dbReference type="GO" id="GO:0008194">
    <property type="term" value="F:UDP-glycosyltransferase activity"/>
    <property type="evidence" value="ECO:0007669"/>
    <property type="project" value="UniProtKB-ARBA"/>
</dbReference>
<reference evidence="3" key="1">
    <citation type="journal article" date="2017" name="Nature">
        <title>The genome of Chenopodium quinoa.</title>
        <authorList>
            <person name="Jarvis D.E."/>
            <person name="Ho Y.S."/>
            <person name="Lightfoot D.J."/>
            <person name="Schmoeckel S.M."/>
            <person name="Li B."/>
            <person name="Borm T.J.A."/>
            <person name="Ohyanagi H."/>
            <person name="Mineta K."/>
            <person name="Michell C.T."/>
            <person name="Saber N."/>
            <person name="Kharbatia N.M."/>
            <person name="Rupper R.R."/>
            <person name="Sharp A.R."/>
            <person name="Dally N."/>
            <person name="Boughton B.A."/>
            <person name="Woo Y.H."/>
            <person name="Gao G."/>
            <person name="Schijlen E.G.W.M."/>
            <person name="Guo X."/>
            <person name="Momin A.A."/>
            <person name="Negrao S."/>
            <person name="Al-Babili S."/>
            <person name="Gehring C."/>
            <person name="Roessner U."/>
            <person name="Jung C."/>
            <person name="Murphy K."/>
            <person name="Arold S.T."/>
            <person name="Gojobori T."/>
            <person name="van der Linden C.G."/>
            <person name="van Loo E.N."/>
            <person name="Jellen E.N."/>
            <person name="Maughan P.J."/>
            <person name="Tester M."/>
        </authorList>
    </citation>
    <scope>NUCLEOTIDE SEQUENCE [LARGE SCALE GENOMIC DNA]</scope>
    <source>
        <strain evidence="3">cv. PI 614886</strain>
    </source>
</reference>
<dbReference type="PANTHER" id="PTHR48044:SF22">
    <property type="entry name" value="GLYCOSYLTRANSFERASE"/>
    <property type="match status" value="1"/>
</dbReference>
<name>A0A803MAF8_CHEQI</name>
<dbReference type="SUPFAM" id="SSF53756">
    <property type="entry name" value="UDP-Glycosyltransferase/glycogen phosphorylase"/>
    <property type="match status" value="1"/>
</dbReference>
<keyword evidence="4" id="KW-1185">Reference proteome</keyword>
<dbReference type="EnsemblPlants" id="AUR62026075-RA">
    <property type="protein sequence ID" value="AUR62026075-RA:cds"/>
    <property type="gene ID" value="AUR62026075"/>
</dbReference>
<feature type="domain" description="Glycosyltransferase N-terminal" evidence="2">
    <location>
        <begin position="7"/>
        <end position="244"/>
    </location>
</feature>
<reference evidence="3" key="2">
    <citation type="submission" date="2021-03" db="UniProtKB">
        <authorList>
            <consortium name="EnsemblPlants"/>
        </authorList>
    </citation>
    <scope>IDENTIFICATION</scope>
</reference>
<evidence type="ECO:0000313" key="4">
    <source>
        <dbReference type="Proteomes" id="UP000596660"/>
    </source>
</evidence>
<evidence type="ECO:0000259" key="2">
    <source>
        <dbReference type="Pfam" id="PF26168"/>
    </source>
</evidence>
<comment type="similarity">
    <text evidence="1">Belongs to the UDP-glycosyltransferase family.</text>
</comment>
<dbReference type="InterPro" id="IPR058980">
    <property type="entry name" value="Glyco_transf_N"/>
</dbReference>
<dbReference type="PANTHER" id="PTHR48044">
    <property type="entry name" value="GLYCOSYLTRANSFERASE"/>
    <property type="match status" value="1"/>
</dbReference>